<protein>
    <submittedName>
        <fullName evidence="2">Uncharacterized protein</fullName>
    </submittedName>
</protein>
<feature type="region of interest" description="Disordered" evidence="1">
    <location>
        <begin position="48"/>
        <end position="69"/>
    </location>
</feature>
<organism evidence="2 3">
    <name type="scientific">Xylanibacillus composti</name>
    <dbReference type="NCBI Taxonomy" id="1572762"/>
    <lineage>
        <taxon>Bacteria</taxon>
        <taxon>Bacillati</taxon>
        <taxon>Bacillota</taxon>
        <taxon>Bacilli</taxon>
        <taxon>Bacillales</taxon>
        <taxon>Paenibacillaceae</taxon>
        <taxon>Xylanibacillus</taxon>
    </lineage>
</organism>
<evidence type="ECO:0000313" key="2">
    <source>
        <dbReference type="EMBL" id="GIQ70440.1"/>
    </source>
</evidence>
<comment type="caution">
    <text evidence="2">The sequence shown here is derived from an EMBL/GenBank/DDBJ whole genome shotgun (WGS) entry which is preliminary data.</text>
</comment>
<accession>A0A8J4M309</accession>
<dbReference type="EMBL" id="BOVK01000049">
    <property type="protein sequence ID" value="GIQ70440.1"/>
    <property type="molecule type" value="Genomic_DNA"/>
</dbReference>
<dbReference type="AlphaFoldDB" id="A0A8J4M309"/>
<dbReference type="Proteomes" id="UP000677918">
    <property type="component" value="Unassembled WGS sequence"/>
</dbReference>
<proteinExistence type="predicted"/>
<evidence type="ECO:0000256" key="1">
    <source>
        <dbReference type="SAM" id="MobiDB-lite"/>
    </source>
</evidence>
<gene>
    <name evidence="2" type="ORF">XYCOK13_32640</name>
</gene>
<sequence>MGLMTAGGSFRLQKGEGVGMGEGVYVRPLNVVLYSSNLFQEHDVQERPELVPPPDNCKIIKEGSVPSHL</sequence>
<name>A0A8J4M309_9BACL</name>
<evidence type="ECO:0000313" key="3">
    <source>
        <dbReference type="Proteomes" id="UP000677918"/>
    </source>
</evidence>
<reference evidence="2" key="1">
    <citation type="submission" date="2021-04" db="EMBL/GenBank/DDBJ databases">
        <title>Draft genome sequence of Xylanibacillus composti strain K13.</title>
        <authorList>
            <person name="Uke A."/>
            <person name="Chhe C."/>
            <person name="Baramee S."/>
            <person name="Kosugi A."/>
        </authorList>
    </citation>
    <scope>NUCLEOTIDE SEQUENCE</scope>
    <source>
        <strain evidence="2">K13</strain>
    </source>
</reference>
<keyword evidence="3" id="KW-1185">Reference proteome</keyword>